<gene>
    <name evidence="1" type="ORF">S01H4_39985</name>
</gene>
<feature type="non-terminal residue" evidence="1">
    <location>
        <position position="1"/>
    </location>
</feature>
<dbReference type="EMBL" id="BART01021730">
    <property type="protein sequence ID" value="GAH03536.1"/>
    <property type="molecule type" value="Genomic_DNA"/>
</dbReference>
<reference evidence="1" key="1">
    <citation type="journal article" date="2014" name="Front. Microbiol.">
        <title>High frequency of phylogenetically diverse reductive dehalogenase-homologous genes in deep subseafloor sedimentary metagenomes.</title>
        <authorList>
            <person name="Kawai M."/>
            <person name="Futagami T."/>
            <person name="Toyoda A."/>
            <person name="Takaki Y."/>
            <person name="Nishi S."/>
            <person name="Hori S."/>
            <person name="Arai W."/>
            <person name="Tsubouchi T."/>
            <person name="Morono Y."/>
            <person name="Uchiyama I."/>
            <person name="Ito T."/>
            <person name="Fujiyama A."/>
            <person name="Inagaki F."/>
            <person name="Takami H."/>
        </authorList>
    </citation>
    <scope>NUCLEOTIDE SEQUENCE</scope>
    <source>
        <strain evidence="1">Expedition CK06-06</strain>
    </source>
</reference>
<evidence type="ECO:0000313" key="1">
    <source>
        <dbReference type="EMBL" id="GAH03536.1"/>
    </source>
</evidence>
<sequence>YSVSLQTAIWQKEFLLEFLRKGENIWRVEYAGSKRIHTSKKRVIWSDVPIINYQAGGFMRKGKVAKSVKEWVEKNWNE</sequence>
<proteinExistence type="predicted"/>
<dbReference type="AlphaFoldDB" id="X1C662"/>
<organism evidence="1">
    <name type="scientific">marine sediment metagenome</name>
    <dbReference type="NCBI Taxonomy" id="412755"/>
    <lineage>
        <taxon>unclassified sequences</taxon>
        <taxon>metagenomes</taxon>
        <taxon>ecological metagenomes</taxon>
    </lineage>
</organism>
<name>X1C662_9ZZZZ</name>
<accession>X1C662</accession>
<comment type="caution">
    <text evidence="1">The sequence shown here is derived from an EMBL/GenBank/DDBJ whole genome shotgun (WGS) entry which is preliminary data.</text>
</comment>
<protein>
    <submittedName>
        <fullName evidence="1">Uncharacterized protein</fullName>
    </submittedName>
</protein>